<comment type="caution">
    <text evidence="4">The sequence shown here is derived from an EMBL/GenBank/DDBJ whole genome shotgun (WGS) entry which is preliminary data.</text>
</comment>
<keyword evidence="2" id="KW-0560">Oxidoreductase</keyword>
<dbReference type="PIRSF" id="PIRSF000103">
    <property type="entry name" value="HIBADH"/>
    <property type="match status" value="1"/>
</dbReference>
<dbReference type="EMBL" id="BAABHJ010000020">
    <property type="protein sequence ID" value="GAA4612217.1"/>
    <property type="molecule type" value="Genomic_DNA"/>
</dbReference>
<dbReference type="Proteomes" id="UP001500212">
    <property type="component" value="Unassembled WGS sequence"/>
</dbReference>
<dbReference type="InterPro" id="IPR051265">
    <property type="entry name" value="HIBADH-related_NP60_sf"/>
</dbReference>
<evidence type="ECO:0000259" key="3">
    <source>
        <dbReference type="Pfam" id="PF03446"/>
    </source>
</evidence>
<dbReference type="InterPro" id="IPR006115">
    <property type="entry name" value="6PGDH_NADP-bd"/>
</dbReference>
<dbReference type="Pfam" id="PF03446">
    <property type="entry name" value="NAD_binding_2"/>
    <property type="match status" value="1"/>
</dbReference>
<dbReference type="Gene3D" id="3.40.50.720">
    <property type="entry name" value="NAD(P)-binding Rossmann-like Domain"/>
    <property type="match status" value="1"/>
</dbReference>
<comment type="similarity">
    <text evidence="1">Belongs to the HIBADH-related family.</text>
</comment>
<protein>
    <submittedName>
        <fullName evidence="4">NAD(P)-dependent oxidoreductase</fullName>
    </submittedName>
</protein>
<dbReference type="PANTHER" id="PTHR43580:SF2">
    <property type="entry name" value="CYTOKINE-LIKE NUCLEAR FACTOR N-PAC"/>
    <property type="match status" value="1"/>
</dbReference>
<feature type="domain" description="6-phosphogluconate dehydrogenase NADP-binding" evidence="3">
    <location>
        <begin position="22"/>
        <end position="168"/>
    </location>
</feature>
<dbReference type="InterPro" id="IPR036291">
    <property type="entry name" value="NAD(P)-bd_dom_sf"/>
</dbReference>
<evidence type="ECO:0000313" key="4">
    <source>
        <dbReference type="EMBL" id="GAA4612217.1"/>
    </source>
</evidence>
<evidence type="ECO:0000256" key="1">
    <source>
        <dbReference type="ARBA" id="ARBA00009080"/>
    </source>
</evidence>
<name>A0ABP8TRN9_9ACTN</name>
<accession>A0ABP8TRN9</accession>
<reference evidence="5" key="1">
    <citation type="journal article" date="2019" name="Int. J. Syst. Evol. Microbiol.">
        <title>The Global Catalogue of Microorganisms (GCM) 10K type strain sequencing project: providing services to taxonomists for standard genome sequencing and annotation.</title>
        <authorList>
            <consortium name="The Broad Institute Genomics Platform"/>
            <consortium name="The Broad Institute Genome Sequencing Center for Infectious Disease"/>
            <person name="Wu L."/>
            <person name="Ma J."/>
        </authorList>
    </citation>
    <scope>NUCLEOTIDE SEQUENCE [LARGE SCALE GENOMIC DNA]</scope>
    <source>
        <strain evidence="5">JCM 17938</strain>
    </source>
</reference>
<dbReference type="SUPFAM" id="SSF51735">
    <property type="entry name" value="NAD(P)-binding Rossmann-fold domains"/>
    <property type="match status" value="1"/>
</dbReference>
<dbReference type="InterPro" id="IPR015815">
    <property type="entry name" value="HIBADH-related"/>
</dbReference>
<gene>
    <name evidence="4" type="ORF">GCM10023195_52200</name>
</gene>
<evidence type="ECO:0000256" key="2">
    <source>
        <dbReference type="ARBA" id="ARBA00023002"/>
    </source>
</evidence>
<dbReference type="PANTHER" id="PTHR43580">
    <property type="entry name" value="OXIDOREDUCTASE GLYR1-RELATED"/>
    <property type="match status" value="1"/>
</dbReference>
<sequence length="273" mass="27997">MLIMRNIRWWNASPTHNVFVVIAFLGLGRMGAPLARRLLAAGHDVTVWNRTAERAAPLGAAGAAIAATPTEAVRAADVVITMLADAPALEAVAARIAPAMRPDACLVEMSTVGPAAVRALAARVPAVVDAPVMGSVDRAADGTLTVLAGGDVDRVAQVLAVFGAVVRCGELGAGAARKILLINAAIGAVALTADLTELATRLGVPDPLALLAEGPLAGAVARLRAEEADFPLRLAAKDVGLALDVAAFPVLEAVRERLLCASDQEADLRKVLK</sequence>
<evidence type="ECO:0000313" key="5">
    <source>
        <dbReference type="Proteomes" id="UP001500212"/>
    </source>
</evidence>
<keyword evidence="5" id="KW-1185">Reference proteome</keyword>
<proteinExistence type="inferred from homology"/>
<organism evidence="4 5">
    <name type="scientific">Actinoallomurus liliacearum</name>
    <dbReference type="NCBI Taxonomy" id="1080073"/>
    <lineage>
        <taxon>Bacteria</taxon>
        <taxon>Bacillati</taxon>
        <taxon>Actinomycetota</taxon>
        <taxon>Actinomycetes</taxon>
        <taxon>Streptosporangiales</taxon>
        <taxon>Thermomonosporaceae</taxon>
        <taxon>Actinoallomurus</taxon>
    </lineage>
</organism>